<sequence>MLGLNVETASPDIDESAVEADSPSHLAEKLAKTKAEKVYRDLHPEGCPVVAADTLVEIGGKILGKPRSVAEAGEMLRMLSGKLHYVHTGLAVIYSGTFASAVETATVHFRELSDDEIESYIMSGEPMDKAGAYGIQGRAGAFVDRIEGDFFSIVGLPLCRLVTLLRNTMGLTLSDMK</sequence>
<dbReference type="CDD" id="cd00555">
    <property type="entry name" value="Maf"/>
    <property type="match status" value="1"/>
</dbReference>
<comment type="catalytic activity">
    <reaction evidence="4">
        <text>a 2'-deoxyribonucleoside 5'-triphosphate + H2O = a 2'-deoxyribonucleoside 5'-phosphate + diphosphate + H(+)</text>
        <dbReference type="Rhea" id="RHEA:44644"/>
        <dbReference type="ChEBI" id="CHEBI:15377"/>
        <dbReference type="ChEBI" id="CHEBI:15378"/>
        <dbReference type="ChEBI" id="CHEBI:33019"/>
        <dbReference type="ChEBI" id="CHEBI:61560"/>
        <dbReference type="ChEBI" id="CHEBI:65317"/>
        <dbReference type="EC" id="3.6.1.9"/>
    </reaction>
</comment>
<reference evidence="6" key="1">
    <citation type="submission" date="2012-11" db="EMBL/GenBank/DDBJ databases">
        <title>Dependencies among metagenomic species, viruses, plasmids and units of genetic variation.</title>
        <authorList>
            <person name="Nielsen H.B."/>
            <person name="Almeida M."/>
            <person name="Juncker A.S."/>
            <person name="Rasmussen S."/>
            <person name="Li J."/>
            <person name="Sunagawa S."/>
            <person name="Plichta D."/>
            <person name="Gautier L."/>
            <person name="Le Chatelier E."/>
            <person name="Peletier E."/>
            <person name="Bonde I."/>
            <person name="Nielsen T."/>
            <person name="Manichanh C."/>
            <person name="Arumugam M."/>
            <person name="Batto J."/>
            <person name="Santos M.B.Q.D."/>
            <person name="Blom N."/>
            <person name="Borruel N."/>
            <person name="Burgdorf K.S."/>
            <person name="Boumezbeur F."/>
            <person name="Casellas F."/>
            <person name="Dore J."/>
            <person name="Guarner F."/>
            <person name="Hansen T."/>
            <person name="Hildebrand F."/>
            <person name="Kaas R.S."/>
            <person name="Kennedy S."/>
            <person name="Kristiansen K."/>
            <person name="Kultima J.R."/>
            <person name="Leonard P."/>
            <person name="Levenez F."/>
            <person name="Lund O."/>
            <person name="Moumen B."/>
            <person name="Le Paslier D."/>
            <person name="Pons N."/>
            <person name="Pedersen O."/>
            <person name="Prifti E."/>
            <person name="Qin J."/>
            <person name="Raes J."/>
            <person name="Tap J."/>
            <person name="Tims S."/>
            <person name="Ussery D.W."/>
            <person name="Yamada T."/>
            <person name="MetaHit consortium"/>
            <person name="Renault P."/>
            <person name="Sicheritz-Ponten T."/>
            <person name="Bork P."/>
            <person name="Wang J."/>
            <person name="Brunak S."/>
            <person name="Ehrlich S.D."/>
        </authorList>
    </citation>
    <scope>NUCLEOTIDE SEQUENCE [LARGE SCALE GENOMIC DNA]</scope>
</reference>
<dbReference type="EMBL" id="CBFW010000324">
    <property type="protein sequence ID" value="CDC75872.1"/>
    <property type="molecule type" value="Genomic_DNA"/>
</dbReference>
<comment type="catalytic activity">
    <reaction evidence="4">
        <text>a ribonucleoside 5'-triphosphate + H2O = a ribonucleoside 5'-phosphate + diphosphate + H(+)</text>
        <dbReference type="Rhea" id="RHEA:23996"/>
        <dbReference type="ChEBI" id="CHEBI:15377"/>
        <dbReference type="ChEBI" id="CHEBI:15378"/>
        <dbReference type="ChEBI" id="CHEBI:33019"/>
        <dbReference type="ChEBI" id="CHEBI:58043"/>
        <dbReference type="ChEBI" id="CHEBI:61557"/>
        <dbReference type="EC" id="3.6.1.9"/>
    </reaction>
</comment>
<keyword evidence="2 4" id="KW-0378">Hydrolase</keyword>
<dbReference type="EC" id="3.6.1.9" evidence="4"/>
<comment type="caution">
    <text evidence="4">Lacks conserved residue(s) required for the propagation of feature annotation.</text>
</comment>
<dbReference type="PIRSF" id="PIRSF006305">
    <property type="entry name" value="Maf"/>
    <property type="match status" value="1"/>
</dbReference>
<dbReference type="InterPro" id="IPR029001">
    <property type="entry name" value="ITPase-like_fam"/>
</dbReference>
<comment type="function">
    <text evidence="4">Nucleoside triphosphate pyrophosphatase. May have a dual role in cell division arrest and in preventing the incorporation of modified nucleotides into cellular nucleic acids.</text>
</comment>
<dbReference type="GO" id="GO:0005737">
    <property type="term" value="C:cytoplasm"/>
    <property type="evidence" value="ECO:0007669"/>
    <property type="project" value="UniProtKB-SubCell"/>
</dbReference>
<keyword evidence="3 4" id="KW-0546">Nucleotide metabolism</keyword>
<dbReference type="InterPro" id="IPR003697">
    <property type="entry name" value="Maf-like"/>
</dbReference>
<dbReference type="AlphaFoldDB" id="R6UZ77"/>
<evidence type="ECO:0000313" key="7">
    <source>
        <dbReference type="Proteomes" id="UP000017938"/>
    </source>
</evidence>
<dbReference type="PANTHER" id="PTHR43213:SF5">
    <property type="entry name" value="BIFUNCTIONAL DTTP_UTP PYROPHOSPHATASE_METHYLTRANSFERASE PROTEIN-RELATED"/>
    <property type="match status" value="1"/>
</dbReference>
<comment type="similarity">
    <text evidence="4">Belongs to the Maf family.</text>
</comment>
<evidence type="ECO:0000256" key="5">
    <source>
        <dbReference type="SAM" id="MobiDB-lite"/>
    </source>
</evidence>
<evidence type="ECO:0000256" key="2">
    <source>
        <dbReference type="ARBA" id="ARBA00022801"/>
    </source>
</evidence>
<evidence type="ECO:0000256" key="1">
    <source>
        <dbReference type="ARBA" id="ARBA00001968"/>
    </source>
</evidence>
<dbReference type="STRING" id="1263015.BN580_01986"/>
<proteinExistence type="inferred from homology"/>
<dbReference type="SUPFAM" id="SSF52972">
    <property type="entry name" value="ITPase-like"/>
    <property type="match status" value="1"/>
</dbReference>
<keyword evidence="4" id="KW-0963">Cytoplasm</keyword>
<dbReference type="HAMAP" id="MF_00528">
    <property type="entry name" value="Maf"/>
    <property type="match status" value="1"/>
</dbReference>
<name>R6UZ77_9BACT</name>
<dbReference type="Proteomes" id="UP000017938">
    <property type="component" value="Unassembled WGS sequence"/>
</dbReference>
<dbReference type="GO" id="GO:0009117">
    <property type="term" value="P:nucleotide metabolic process"/>
    <property type="evidence" value="ECO:0007669"/>
    <property type="project" value="UniProtKB-KW"/>
</dbReference>
<organism evidence="6 7">
    <name type="scientific">Candidatus Colimorpha enterica</name>
    <dbReference type="NCBI Taxonomy" id="3083063"/>
    <lineage>
        <taxon>Bacteria</taxon>
        <taxon>Pseudomonadati</taxon>
        <taxon>Bacteroidota</taxon>
        <taxon>Bacteroidia</taxon>
        <taxon>Bacteroidales</taxon>
        <taxon>Candidatus Colimorpha</taxon>
    </lineage>
</organism>
<evidence type="ECO:0000256" key="4">
    <source>
        <dbReference type="HAMAP-Rule" id="MF_00528"/>
    </source>
</evidence>
<accession>R6UZ77</accession>
<dbReference type="Gene3D" id="3.90.950.10">
    <property type="match status" value="1"/>
</dbReference>
<dbReference type="GO" id="GO:0047429">
    <property type="term" value="F:nucleoside triphosphate diphosphatase activity"/>
    <property type="evidence" value="ECO:0007669"/>
    <property type="project" value="UniProtKB-EC"/>
</dbReference>
<protein>
    <recommendedName>
        <fullName evidence="4">Nucleoside triphosphate pyrophosphatase</fullName>
        <ecNumber evidence="4">3.6.1.9</ecNumber>
    </recommendedName>
    <alternativeName>
        <fullName evidence="4">Nucleotide pyrophosphatase</fullName>
        <shortName evidence="4">Nucleotide PPase</shortName>
    </alternativeName>
</protein>
<evidence type="ECO:0000313" key="6">
    <source>
        <dbReference type="EMBL" id="CDC75872.1"/>
    </source>
</evidence>
<dbReference type="NCBIfam" id="TIGR00172">
    <property type="entry name" value="maf"/>
    <property type="match status" value="1"/>
</dbReference>
<dbReference type="PANTHER" id="PTHR43213">
    <property type="entry name" value="BIFUNCTIONAL DTTP/UTP PYROPHOSPHATASE/METHYLTRANSFERASE PROTEIN-RELATED"/>
    <property type="match status" value="1"/>
</dbReference>
<dbReference type="Pfam" id="PF02545">
    <property type="entry name" value="Maf"/>
    <property type="match status" value="1"/>
</dbReference>
<gene>
    <name evidence="6" type="ORF">BN580_01986</name>
</gene>
<feature type="active site" description="Proton acceptor" evidence="4">
    <location>
        <position position="53"/>
    </location>
</feature>
<comment type="caution">
    <text evidence="6">The sequence shown here is derived from an EMBL/GenBank/DDBJ whole genome shotgun (WGS) entry which is preliminary data.</text>
</comment>
<comment type="subcellular location">
    <subcellularLocation>
        <location evidence="4">Cytoplasm</location>
    </subcellularLocation>
</comment>
<evidence type="ECO:0000256" key="3">
    <source>
        <dbReference type="ARBA" id="ARBA00023080"/>
    </source>
</evidence>
<comment type="cofactor">
    <cofactor evidence="1 4">
        <name>a divalent metal cation</name>
        <dbReference type="ChEBI" id="CHEBI:60240"/>
    </cofactor>
</comment>
<feature type="region of interest" description="Disordered" evidence="5">
    <location>
        <begin position="1"/>
        <end position="25"/>
    </location>
</feature>